<dbReference type="AlphaFoldDB" id="A0A9P8I5D8"/>
<feature type="compositionally biased region" description="Low complexity" evidence="1">
    <location>
        <begin position="14"/>
        <end position="23"/>
    </location>
</feature>
<protein>
    <submittedName>
        <fullName evidence="2">Uncharacterized protein</fullName>
    </submittedName>
</protein>
<name>A0A9P8I5D8_9PEZI</name>
<feature type="compositionally biased region" description="Pro residues" evidence="1">
    <location>
        <begin position="63"/>
        <end position="87"/>
    </location>
</feature>
<evidence type="ECO:0000313" key="3">
    <source>
        <dbReference type="Proteomes" id="UP000750711"/>
    </source>
</evidence>
<sequence>MRAQLLPAEPAEQTAASSANNTTRADGRRYLPASETAAAAPTAITSFGHDRSFPPTHVEPSRRPPPQNPSSSPLPPPPPPPSPPPPSSSSYTFSPPGTNGREIHRAGDTHRHRRRPASEKEGGNKEAAEDEEEEEEEEADDSSSSSGESDVDDPMSRPALLRQNEGRSHLPLLQDNRGRPSYDSPDDPNRRSLNRRSQMRSRSPDATAQMMNRKKYTYAAFFLALSL</sequence>
<proteinExistence type="predicted"/>
<comment type="caution">
    <text evidence="2">The sequence shown here is derived from an EMBL/GenBank/DDBJ whole genome shotgun (WGS) entry which is preliminary data.</text>
</comment>
<evidence type="ECO:0000256" key="1">
    <source>
        <dbReference type="SAM" id="MobiDB-lite"/>
    </source>
</evidence>
<keyword evidence="3" id="KW-1185">Reference proteome</keyword>
<feature type="non-terminal residue" evidence="2">
    <location>
        <position position="227"/>
    </location>
</feature>
<gene>
    <name evidence="2" type="ORF">GP486_008737</name>
</gene>
<feature type="compositionally biased region" description="Acidic residues" evidence="1">
    <location>
        <begin position="128"/>
        <end position="141"/>
    </location>
</feature>
<reference evidence="2" key="1">
    <citation type="submission" date="2021-03" db="EMBL/GenBank/DDBJ databases">
        <title>Comparative genomics and phylogenomic investigation of the class Geoglossomycetes provide insights into ecological specialization and systematics.</title>
        <authorList>
            <person name="Melie T."/>
            <person name="Pirro S."/>
            <person name="Miller A.N."/>
            <person name="Quandt A."/>
        </authorList>
    </citation>
    <scope>NUCLEOTIDE SEQUENCE</scope>
    <source>
        <strain evidence="2">CAQ_001_2017</strain>
    </source>
</reference>
<accession>A0A9P8I5D8</accession>
<feature type="region of interest" description="Disordered" evidence="1">
    <location>
        <begin position="1"/>
        <end position="212"/>
    </location>
</feature>
<organism evidence="2 3">
    <name type="scientific">Trichoglossum hirsutum</name>
    <dbReference type="NCBI Taxonomy" id="265104"/>
    <lineage>
        <taxon>Eukaryota</taxon>
        <taxon>Fungi</taxon>
        <taxon>Dikarya</taxon>
        <taxon>Ascomycota</taxon>
        <taxon>Pezizomycotina</taxon>
        <taxon>Geoglossomycetes</taxon>
        <taxon>Geoglossales</taxon>
        <taxon>Geoglossaceae</taxon>
        <taxon>Trichoglossum</taxon>
    </lineage>
</organism>
<feature type="compositionally biased region" description="Low complexity" evidence="1">
    <location>
        <begin position="32"/>
        <end position="46"/>
    </location>
</feature>
<evidence type="ECO:0000313" key="2">
    <source>
        <dbReference type="EMBL" id="KAH0539037.1"/>
    </source>
</evidence>
<dbReference type="Proteomes" id="UP000750711">
    <property type="component" value="Unassembled WGS sequence"/>
</dbReference>
<dbReference type="EMBL" id="JAGHQM010003875">
    <property type="protein sequence ID" value="KAH0539037.1"/>
    <property type="molecule type" value="Genomic_DNA"/>
</dbReference>
<feature type="compositionally biased region" description="Polar residues" evidence="1">
    <location>
        <begin position="200"/>
        <end position="210"/>
    </location>
</feature>
<feature type="compositionally biased region" description="Basic and acidic residues" evidence="1">
    <location>
        <begin position="116"/>
        <end position="127"/>
    </location>
</feature>